<dbReference type="SUPFAM" id="SSF56112">
    <property type="entry name" value="Protein kinase-like (PK-like)"/>
    <property type="match status" value="1"/>
</dbReference>
<dbReference type="Proteomes" id="UP000250179">
    <property type="component" value="Chromosome"/>
</dbReference>
<dbReference type="Gene3D" id="1.10.510.10">
    <property type="entry name" value="Transferase(Phosphotransferase) domain 1"/>
    <property type="match status" value="1"/>
</dbReference>
<keyword evidence="2" id="KW-0067">ATP-binding</keyword>
<keyword evidence="5" id="KW-0723">Serine/threonine-protein kinase</keyword>
<dbReference type="CDD" id="cd14014">
    <property type="entry name" value="STKc_PknB_like"/>
    <property type="match status" value="1"/>
</dbReference>
<protein>
    <submittedName>
        <fullName evidence="5">Serine/threonine protein kinase</fullName>
    </submittedName>
</protein>
<evidence type="ECO:0000313" key="5">
    <source>
        <dbReference type="EMBL" id="ASJ03727.1"/>
    </source>
</evidence>
<dbReference type="PROSITE" id="PS00108">
    <property type="entry name" value="PROTEIN_KINASE_ST"/>
    <property type="match status" value="1"/>
</dbReference>
<evidence type="ECO:0000313" key="6">
    <source>
        <dbReference type="Proteomes" id="UP000250179"/>
    </source>
</evidence>
<gene>
    <name evidence="5" type="ORF">A3L09_05080</name>
</gene>
<feature type="coiled-coil region" evidence="3">
    <location>
        <begin position="258"/>
        <end position="342"/>
    </location>
</feature>
<dbReference type="Pfam" id="PF00069">
    <property type="entry name" value="Pkinase"/>
    <property type="match status" value="1"/>
</dbReference>
<accession>A0A2Z2MBC7</accession>
<dbReference type="PANTHER" id="PTHR24348">
    <property type="entry name" value="SERINE/THREONINE-PROTEIN KINASE UNC-51-RELATED"/>
    <property type="match status" value="1"/>
</dbReference>
<keyword evidence="1" id="KW-0547">Nucleotide-binding</keyword>
<dbReference type="GO" id="GO:0005737">
    <property type="term" value="C:cytoplasm"/>
    <property type="evidence" value="ECO:0007669"/>
    <property type="project" value="TreeGrafter"/>
</dbReference>
<evidence type="ECO:0000256" key="1">
    <source>
        <dbReference type="ARBA" id="ARBA00022741"/>
    </source>
</evidence>
<sequence length="389" mass="44358">MQPPLLPGFPPQLLDRYEPLEFLGEGGFAKVFKVKRKSDGEIVALKIPRINEKTSSLFLKEIAAWYHLNHPNIVRLYKADILPVPYLELEYIEGVPLNGETIRDLDRYPKPVDEKTALKLIRGISEGLKHAHSKGIWHLDLKPLNVLLRSDLTPKITDWGLAKISARSSLSTHSGYSPLYAAPEQLDEGTYGSPDHRTDIYGLGVILYELLTGKLPYEGYTPGAIVGKILAKDVKPVPPSKINPALARYDGIIEKLLAKRKEERYQSVEEFLRALEDLEILHREREELKKSLEETEQTLKRSRSREEIKRLTKEAVEKTAKLALLSARLNDKAELLNALEDLKFYTKEQHDELQNAISQVELMLKEGIPIGEDFIERLKVLLHRIEREA</sequence>
<keyword evidence="6" id="KW-1185">Reference proteome</keyword>
<feature type="domain" description="Protein kinase" evidence="4">
    <location>
        <begin position="17"/>
        <end position="281"/>
    </location>
</feature>
<evidence type="ECO:0000256" key="3">
    <source>
        <dbReference type="SAM" id="Coils"/>
    </source>
</evidence>
<dbReference type="PROSITE" id="PS00107">
    <property type="entry name" value="PROTEIN_KINASE_ATP"/>
    <property type="match status" value="1"/>
</dbReference>
<organism evidence="5 6">
    <name type="scientific">Thermococcus profundus</name>
    <dbReference type="NCBI Taxonomy" id="49899"/>
    <lineage>
        <taxon>Archaea</taxon>
        <taxon>Methanobacteriati</taxon>
        <taxon>Methanobacteriota</taxon>
        <taxon>Thermococci</taxon>
        <taxon>Thermococcales</taxon>
        <taxon>Thermococcaceae</taxon>
        <taxon>Thermococcus</taxon>
    </lineage>
</organism>
<evidence type="ECO:0000259" key="4">
    <source>
        <dbReference type="PROSITE" id="PS50011"/>
    </source>
</evidence>
<dbReference type="EMBL" id="CP014862">
    <property type="protein sequence ID" value="ASJ03727.1"/>
    <property type="molecule type" value="Genomic_DNA"/>
</dbReference>
<dbReference type="InterPro" id="IPR008271">
    <property type="entry name" value="Ser/Thr_kinase_AS"/>
</dbReference>
<proteinExistence type="predicted"/>
<dbReference type="GO" id="GO:0005524">
    <property type="term" value="F:ATP binding"/>
    <property type="evidence" value="ECO:0007669"/>
    <property type="project" value="UniProtKB-KW"/>
</dbReference>
<keyword evidence="5" id="KW-0808">Transferase</keyword>
<dbReference type="InterPro" id="IPR000719">
    <property type="entry name" value="Prot_kinase_dom"/>
</dbReference>
<dbReference type="SMART" id="SM00220">
    <property type="entry name" value="S_TKc"/>
    <property type="match status" value="1"/>
</dbReference>
<dbReference type="GO" id="GO:0004674">
    <property type="term" value="F:protein serine/threonine kinase activity"/>
    <property type="evidence" value="ECO:0007669"/>
    <property type="project" value="UniProtKB-KW"/>
</dbReference>
<dbReference type="InterPro" id="IPR045269">
    <property type="entry name" value="Atg1-like"/>
</dbReference>
<dbReference type="InterPro" id="IPR011009">
    <property type="entry name" value="Kinase-like_dom_sf"/>
</dbReference>
<keyword evidence="3" id="KW-0175">Coiled coil</keyword>
<dbReference type="KEGG" id="tprf:A3L09_05080"/>
<keyword evidence="5" id="KW-0418">Kinase</keyword>
<dbReference type="InterPro" id="IPR017441">
    <property type="entry name" value="Protein_kinase_ATP_BS"/>
</dbReference>
<reference evidence="5 6" key="1">
    <citation type="submission" date="2016-03" db="EMBL/GenBank/DDBJ databases">
        <title>Complete genome sequence of Thermococcus profundus strain DT5432.</title>
        <authorList>
            <person name="Oger P.M."/>
        </authorList>
    </citation>
    <scope>NUCLEOTIDE SEQUENCE [LARGE SCALE GENOMIC DNA]</scope>
    <source>
        <strain evidence="5 6">DT 5432</strain>
    </source>
</reference>
<name>A0A2Z2MBC7_THEPR</name>
<dbReference type="AlphaFoldDB" id="A0A2Z2MBC7"/>
<dbReference type="PROSITE" id="PS50011">
    <property type="entry name" value="PROTEIN_KINASE_DOM"/>
    <property type="match status" value="1"/>
</dbReference>
<evidence type="ECO:0000256" key="2">
    <source>
        <dbReference type="ARBA" id="ARBA00022840"/>
    </source>
</evidence>